<feature type="region of interest" description="Disordered" evidence="1">
    <location>
        <begin position="1"/>
        <end position="76"/>
    </location>
</feature>
<dbReference type="CDD" id="cd00093">
    <property type="entry name" value="HTH_XRE"/>
    <property type="match status" value="1"/>
</dbReference>
<sequence>MKQRACHEAPKPCRRESVQVPLYGPSPRGRAGQDGFALLDPGSSCQTGCARDEGAKAGAVRSRRRRTPVRANGPGRSCEATAVLLSKRSGPEPGRLARPPEIRLTVHLPDVLSRLVSTPGDLHDRARELAETGEGRRIRERAGVTLGELAAAIGTSGPVLSRWEAGEAVPQGEAATDWARVVGGLRHRDVRRLEGPLRHAQGGGSSHPGAGSLPDPPRLREP</sequence>
<accession>A0A4Q4Z3F3</accession>
<gene>
    <name evidence="3" type="ORF">EKO23_22245</name>
</gene>
<protein>
    <submittedName>
        <fullName evidence="3">XRE family transcriptional regulator</fullName>
    </submittedName>
</protein>
<feature type="region of interest" description="Disordered" evidence="1">
    <location>
        <begin position="192"/>
        <end position="222"/>
    </location>
</feature>
<organism evidence="3 4">
    <name type="scientific">Nocardioides guangzhouensis</name>
    <dbReference type="NCBI Taxonomy" id="2497878"/>
    <lineage>
        <taxon>Bacteria</taxon>
        <taxon>Bacillati</taxon>
        <taxon>Actinomycetota</taxon>
        <taxon>Actinomycetes</taxon>
        <taxon>Propionibacteriales</taxon>
        <taxon>Nocardioidaceae</taxon>
        <taxon>Nocardioides</taxon>
    </lineage>
</organism>
<dbReference type="SUPFAM" id="SSF47413">
    <property type="entry name" value="lambda repressor-like DNA-binding domains"/>
    <property type="match status" value="1"/>
</dbReference>
<dbReference type="InterPro" id="IPR010982">
    <property type="entry name" value="Lambda_DNA-bd_dom_sf"/>
</dbReference>
<evidence type="ECO:0000256" key="1">
    <source>
        <dbReference type="SAM" id="MobiDB-lite"/>
    </source>
</evidence>
<name>A0A4Q4Z3F3_9ACTN</name>
<dbReference type="Gene3D" id="1.10.260.40">
    <property type="entry name" value="lambda repressor-like DNA-binding domains"/>
    <property type="match status" value="1"/>
</dbReference>
<dbReference type="Proteomes" id="UP000295198">
    <property type="component" value="Unassembled WGS sequence"/>
</dbReference>
<dbReference type="OrthoDB" id="2991476at2"/>
<evidence type="ECO:0000313" key="4">
    <source>
        <dbReference type="Proteomes" id="UP000295198"/>
    </source>
</evidence>
<reference evidence="3 4" key="1">
    <citation type="submission" date="2019-01" db="EMBL/GenBank/DDBJ databases">
        <title>Nocardioides guangzhouensis sp. nov., an actinobacterium isolated from soil.</title>
        <authorList>
            <person name="Fu Y."/>
            <person name="Cai Y."/>
            <person name="Lin Z."/>
            <person name="Chen P."/>
        </authorList>
    </citation>
    <scope>NUCLEOTIDE SEQUENCE [LARGE SCALE GENOMIC DNA]</scope>
    <source>
        <strain evidence="3 4">130</strain>
    </source>
</reference>
<dbReference type="InterPro" id="IPR001387">
    <property type="entry name" value="Cro/C1-type_HTH"/>
</dbReference>
<evidence type="ECO:0000313" key="3">
    <source>
        <dbReference type="EMBL" id="RYP82200.1"/>
    </source>
</evidence>
<dbReference type="AlphaFoldDB" id="A0A4Q4Z3F3"/>
<keyword evidence="4" id="KW-1185">Reference proteome</keyword>
<proteinExistence type="predicted"/>
<feature type="domain" description="HTH cro/C1-type" evidence="2">
    <location>
        <begin position="136"/>
        <end position="170"/>
    </location>
</feature>
<comment type="caution">
    <text evidence="3">The sequence shown here is derived from an EMBL/GenBank/DDBJ whole genome shotgun (WGS) entry which is preliminary data.</text>
</comment>
<dbReference type="GO" id="GO:0003677">
    <property type="term" value="F:DNA binding"/>
    <property type="evidence" value="ECO:0007669"/>
    <property type="project" value="InterPro"/>
</dbReference>
<dbReference type="EMBL" id="SDKM01000051">
    <property type="protein sequence ID" value="RYP82200.1"/>
    <property type="molecule type" value="Genomic_DNA"/>
</dbReference>
<dbReference type="PROSITE" id="PS50943">
    <property type="entry name" value="HTH_CROC1"/>
    <property type="match status" value="1"/>
</dbReference>
<feature type="compositionally biased region" description="Basic and acidic residues" evidence="1">
    <location>
        <begin position="1"/>
        <end position="17"/>
    </location>
</feature>
<dbReference type="Pfam" id="PF01381">
    <property type="entry name" value="HTH_3"/>
    <property type="match status" value="1"/>
</dbReference>
<dbReference type="SMART" id="SM00530">
    <property type="entry name" value="HTH_XRE"/>
    <property type="match status" value="1"/>
</dbReference>
<evidence type="ECO:0000259" key="2">
    <source>
        <dbReference type="PROSITE" id="PS50943"/>
    </source>
</evidence>